<gene>
    <name evidence="4" type="primary">msrA</name>
    <name evidence="6" type="ORF">C8P68_106394</name>
</gene>
<accession>A0A2T5J7U8</accession>
<dbReference type="EMBL" id="QAOQ01000006">
    <property type="protein sequence ID" value="PTQ95179.1"/>
    <property type="molecule type" value="Genomic_DNA"/>
</dbReference>
<comment type="similarity">
    <text evidence="4">Belongs to the MsrA Met sulfoxide reductase family.</text>
</comment>
<organism evidence="6 7">
    <name type="scientific">Mucilaginibacter yixingensis</name>
    <dbReference type="NCBI Taxonomy" id="1295612"/>
    <lineage>
        <taxon>Bacteria</taxon>
        <taxon>Pseudomonadati</taxon>
        <taxon>Bacteroidota</taxon>
        <taxon>Sphingobacteriia</taxon>
        <taxon>Sphingobacteriales</taxon>
        <taxon>Sphingobacteriaceae</taxon>
        <taxon>Mucilaginibacter</taxon>
    </lineage>
</organism>
<keyword evidence="7" id="KW-1185">Reference proteome</keyword>
<dbReference type="AlphaFoldDB" id="A0A2T5J7U8"/>
<sequence length="190" mass="21522">MITNNNGATNAQTATFGNGCFWCTEAIFQTVKGVHTVTSGYTGGKTLNPTYMEVCNGDTGHAEAIQIEYDENQIGYDELLLIFFKTHNPTTLNRQGNDVGTQYRSVIFYHNDEQKAKAEAMIKRLTDERVFEKPIVTQVAQAGTFYKAEDHHQNYFMANTTKPYCMVVIQPKLNKFANEFTEKIKPELLQ</sequence>
<keyword evidence="1 4" id="KW-0560">Oxidoreductase</keyword>
<dbReference type="InterPro" id="IPR002569">
    <property type="entry name" value="Met_Sox_Rdtase_MsrA_dom"/>
</dbReference>
<evidence type="ECO:0000259" key="5">
    <source>
        <dbReference type="Pfam" id="PF01625"/>
    </source>
</evidence>
<comment type="catalytic activity">
    <reaction evidence="3 4">
        <text>[thioredoxin]-disulfide + L-methionine + H2O = L-methionine (S)-S-oxide + [thioredoxin]-dithiol</text>
        <dbReference type="Rhea" id="RHEA:19993"/>
        <dbReference type="Rhea" id="RHEA-COMP:10698"/>
        <dbReference type="Rhea" id="RHEA-COMP:10700"/>
        <dbReference type="ChEBI" id="CHEBI:15377"/>
        <dbReference type="ChEBI" id="CHEBI:29950"/>
        <dbReference type="ChEBI" id="CHEBI:50058"/>
        <dbReference type="ChEBI" id="CHEBI:57844"/>
        <dbReference type="ChEBI" id="CHEBI:58772"/>
        <dbReference type="EC" id="1.8.4.11"/>
    </reaction>
</comment>
<dbReference type="Gene3D" id="3.30.1060.10">
    <property type="entry name" value="Peptide methionine sulphoxide reductase MsrA"/>
    <property type="match status" value="1"/>
</dbReference>
<proteinExistence type="inferred from homology"/>
<dbReference type="NCBIfam" id="TIGR00401">
    <property type="entry name" value="msrA"/>
    <property type="match status" value="1"/>
</dbReference>
<dbReference type="EC" id="1.8.4.11" evidence="4"/>
<evidence type="ECO:0000256" key="3">
    <source>
        <dbReference type="ARBA" id="ARBA00048782"/>
    </source>
</evidence>
<comment type="function">
    <text evidence="4">Has an important function as a repair enzyme for proteins that have been inactivated by oxidation. Catalyzes the reversible oxidation-reduction of methionine sulfoxide in proteins to methionine.</text>
</comment>
<evidence type="ECO:0000313" key="6">
    <source>
        <dbReference type="EMBL" id="PTQ95179.1"/>
    </source>
</evidence>
<dbReference type="GO" id="GO:0008113">
    <property type="term" value="F:peptide-methionine (S)-S-oxide reductase activity"/>
    <property type="evidence" value="ECO:0007669"/>
    <property type="project" value="UniProtKB-UniRule"/>
</dbReference>
<feature type="domain" description="Peptide methionine sulphoxide reductase MsrA" evidence="5">
    <location>
        <begin position="13"/>
        <end position="165"/>
    </location>
</feature>
<dbReference type="InterPro" id="IPR036509">
    <property type="entry name" value="Met_Sox_Rdtase_MsrA_sf"/>
</dbReference>
<dbReference type="PANTHER" id="PTHR43774">
    <property type="entry name" value="PEPTIDE METHIONINE SULFOXIDE REDUCTASE"/>
    <property type="match status" value="1"/>
</dbReference>
<name>A0A2T5J7U8_9SPHI</name>
<dbReference type="HAMAP" id="MF_01401">
    <property type="entry name" value="MsrA"/>
    <property type="match status" value="1"/>
</dbReference>
<dbReference type="RefSeq" id="WP_107830164.1">
    <property type="nucleotide sequence ID" value="NZ_CP160205.1"/>
</dbReference>
<evidence type="ECO:0000313" key="7">
    <source>
        <dbReference type="Proteomes" id="UP000244168"/>
    </source>
</evidence>
<dbReference type="PANTHER" id="PTHR43774:SF1">
    <property type="entry name" value="PEPTIDE METHIONINE SULFOXIDE REDUCTASE MSRA 2"/>
    <property type="match status" value="1"/>
</dbReference>
<evidence type="ECO:0000256" key="4">
    <source>
        <dbReference type="HAMAP-Rule" id="MF_01401"/>
    </source>
</evidence>
<dbReference type="SUPFAM" id="SSF55068">
    <property type="entry name" value="Peptide methionine sulfoxide reductase"/>
    <property type="match status" value="1"/>
</dbReference>
<dbReference type="Proteomes" id="UP000244168">
    <property type="component" value="Unassembled WGS sequence"/>
</dbReference>
<evidence type="ECO:0000256" key="2">
    <source>
        <dbReference type="ARBA" id="ARBA00047806"/>
    </source>
</evidence>
<dbReference type="Pfam" id="PF01625">
    <property type="entry name" value="PMSR"/>
    <property type="match status" value="1"/>
</dbReference>
<dbReference type="OrthoDB" id="4174719at2"/>
<dbReference type="GO" id="GO:0033744">
    <property type="term" value="F:L-methionine:thioredoxin-disulfide S-oxidoreductase activity"/>
    <property type="evidence" value="ECO:0007669"/>
    <property type="project" value="RHEA"/>
</dbReference>
<reference evidence="6 7" key="1">
    <citation type="submission" date="2018-04" db="EMBL/GenBank/DDBJ databases">
        <title>Genomic Encyclopedia of Archaeal and Bacterial Type Strains, Phase II (KMG-II): from individual species to whole genera.</title>
        <authorList>
            <person name="Goeker M."/>
        </authorList>
    </citation>
    <scope>NUCLEOTIDE SEQUENCE [LARGE SCALE GENOMIC DNA]</scope>
    <source>
        <strain evidence="6 7">DSM 26809</strain>
    </source>
</reference>
<evidence type="ECO:0000256" key="1">
    <source>
        <dbReference type="ARBA" id="ARBA00023002"/>
    </source>
</evidence>
<comment type="catalytic activity">
    <reaction evidence="2 4">
        <text>L-methionyl-[protein] + [thioredoxin]-disulfide + H2O = L-methionyl-(S)-S-oxide-[protein] + [thioredoxin]-dithiol</text>
        <dbReference type="Rhea" id="RHEA:14217"/>
        <dbReference type="Rhea" id="RHEA-COMP:10698"/>
        <dbReference type="Rhea" id="RHEA-COMP:10700"/>
        <dbReference type="Rhea" id="RHEA-COMP:12313"/>
        <dbReference type="Rhea" id="RHEA-COMP:12315"/>
        <dbReference type="ChEBI" id="CHEBI:15377"/>
        <dbReference type="ChEBI" id="CHEBI:16044"/>
        <dbReference type="ChEBI" id="CHEBI:29950"/>
        <dbReference type="ChEBI" id="CHEBI:44120"/>
        <dbReference type="ChEBI" id="CHEBI:50058"/>
        <dbReference type="EC" id="1.8.4.11"/>
    </reaction>
</comment>
<feature type="active site" evidence="4">
    <location>
        <position position="20"/>
    </location>
</feature>
<comment type="caution">
    <text evidence="6">The sequence shown here is derived from an EMBL/GenBank/DDBJ whole genome shotgun (WGS) entry which is preliminary data.</text>
</comment>
<protein>
    <recommendedName>
        <fullName evidence="4">Peptide methionine sulfoxide reductase MsrA</fullName>
        <shortName evidence="4">Protein-methionine-S-oxide reductase</shortName>
        <ecNumber evidence="4">1.8.4.11</ecNumber>
    </recommendedName>
    <alternativeName>
        <fullName evidence="4">Peptide-methionine (S)-S-oxide reductase</fullName>
        <shortName evidence="4">Peptide Met(O) reductase</shortName>
    </alternativeName>
</protein>